<feature type="signal peptide" evidence="1">
    <location>
        <begin position="1"/>
        <end position="21"/>
    </location>
</feature>
<feature type="chain" id="PRO_5039161429" description="Lipoprotein" evidence="1">
    <location>
        <begin position="22"/>
        <end position="317"/>
    </location>
</feature>
<evidence type="ECO:0000313" key="2">
    <source>
        <dbReference type="EMBL" id="HIT17667.1"/>
    </source>
</evidence>
<keyword evidence="1" id="KW-0732">Signal</keyword>
<sequence length="317" mass="35893">MIQKRWLALLTCFLCASCQNSTNQSSTTSSFTSTGPIYQNQWPTDVQNIIEQGCNGFSIPFFEATYYEASLEDTGSGTFAVIYCYGFDEKNAVETYSTTLQNNGYEIEDLTVDYGCYYAQKNISTVSTSVIQYNFVRDPIDNYFMIATSVTGTTQSSNQSTTWPSEAIQAVLNTNLPYFEADKYVYAPYVTGDGSLGFIINCYGENVDETSQNQYKETLAKEGFTISDSGYTSFGVKEDLHIMFYYSQYDLEEAYFVIYAYYKETPSSKWPSNELYASTGLILPIYQQEGITIEYQNVTQENCTSQEKVDTKPNIYL</sequence>
<gene>
    <name evidence="2" type="ORF">IAD04_04780</name>
</gene>
<dbReference type="EMBL" id="DVKI01000148">
    <property type="protein sequence ID" value="HIT17667.1"/>
    <property type="molecule type" value="Genomic_DNA"/>
</dbReference>
<evidence type="ECO:0000256" key="1">
    <source>
        <dbReference type="SAM" id="SignalP"/>
    </source>
</evidence>
<reference evidence="2" key="1">
    <citation type="submission" date="2020-10" db="EMBL/GenBank/DDBJ databases">
        <authorList>
            <person name="Gilroy R."/>
        </authorList>
    </citation>
    <scope>NUCLEOTIDE SEQUENCE</scope>
    <source>
        <strain evidence="2">14508</strain>
    </source>
</reference>
<reference evidence="2" key="2">
    <citation type="journal article" date="2021" name="PeerJ">
        <title>Extensive microbial diversity within the chicken gut microbiome revealed by metagenomics and culture.</title>
        <authorList>
            <person name="Gilroy R."/>
            <person name="Ravi A."/>
            <person name="Getino M."/>
            <person name="Pursley I."/>
            <person name="Horton D.L."/>
            <person name="Alikhan N.F."/>
            <person name="Baker D."/>
            <person name="Gharbi K."/>
            <person name="Hall N."/>
            <person name="Watson M."/>
            <person name="Adriaenssens E.M."/>
            <person name="Foster-Nyarko E."/>
            <person name="Jarju S."/>
            <person name="Secka A."/>
            <person name="Antonio M."/>
            <person name="Oren A."/>
            <person name="Chaudhuri R.R."/>
            <person name="La Ragione R."/>
            <person name="Hildebrand F."/>
            <person name="Pallen M.J."/>
        </authorList>
    </citation>
    <scope>NUCLEOTIDE SEQUENCE</scope>
    <source>
        <strain evidence="2">14508</strain>
    </source>
</reference>
<accession>A0A9D1K9W2</accession>
<protein>
    <recommendedName>
        <fullName evidence="4">Lipoprotein</fullName>
    </recommendedName>
</protein>
<proteinExistence type="predicted"/>
<dbReference type="Proteomes" id="UP000886893">
    <property type="component" value="Unassembled WGS sequence"/>
</dbReference>
<organism evidence="2 3">
    <name type="scientific">Candidatus Caccosoma faecigallinarum</name>
    <dbReference type="NCBI Taxonomy" id="2840720"/>
    <lineage>
        <taxon>Bacteria</taxon>
        <taxon>Bacillati</taxon>
        <taxon>Bacillota</taxon>
        <taxon>Bacillota incertae sedis</taxon>
        <taxon>Candidatus Caccosoma</taxon>
    </lineage>
</organism>
<evidence type="ECO:0008006" key="4">
    <source>
        <dbReference type="Google" id="ProtNLM"/>
    </source>
</evidence>
<evidence type="ECO:0000313" key="3">
    <source>
        <dbReference type="Proteomes" id="UP000886893"/>
    </source>
</evidence>
<name>A0A9D1K9W2_9FIRM</name>
<comment type="caution">
    <text evidence="2">The sequence shown here is derived from an EMBL/GenBank/DDBJ whole genome shotgun (WGS) entry which is preliminary data.</text>
</comment>
<dbReference type="AlphaFoldDB" id="A0A9D1K9W2"/>